<dbReference type="Pfam" id="PF05347">
    <property type="entry name" value="Complex1_LYR"/>
    <property type="match status" value="1"/>
</dbReference>
<name>A0A1Z5JSI9_FISSO</name>
<evidence type="ECO:0000256" key="4">
    <source>
        <dbReference type="ARBA" id="ARBA00022660"/>
    </source>
</evidence>
<evidence type="ECO:0000256" key="1">
    <source>
        <dbReference type="ARBA" id="ARBA00004443"/>
    </source>
</evidence>
<dbReference type="InterPro" id="IPR016488">
    <property type="entry name" value="NADH_Ub_cplx-1_asu_su-6"/>
</dbReference>
<comment type="similarity">
    <text evidence="2">Belongs to the complex I LYR family.</text>
</comment>
<dbReference type="InterPro" id="IPR008011">
    <property type="entry name" value="Complex1_LYR_dom"/>
</dbReference>
<dbReference type="GO" id="GO:0006979">
    <property type="term" value="P:response to oxidative stress"/>
    <property type="evidence" value="ECO:0007669"/>
    <property type="project" value="TreeGrafter"/>
</dbReference>
<evidence type="ECO:0000313" key="10">
    <source>
        <dbReference type="EMBL" id="GAX17003.1"/>
    </source>
</evidence>
<evidence type="ECO:0000256" key="7">
    <source>
        <dbReference type="ARBA" id="ARBA00023128"/>
    </source>
</evidence>
<evidence type="ECO:0000256" key="5">
    <source>
        <dbReference type="ARBA" id="ARBA00022792"/>
    </source>
</evidence>
<evidence type="ECO:0000256" key="6">
    <source>
        <dbReference type="ARBA" id="ARBA00022982"/>
    </source>
</evidence>
<dbReference type="InParanoid" id="A0A1Z5JSI9"/>
<protein>
    <submittedName>
        <fullName evidence="10">NADH dehydrogenase (Ubiquinone) 1 alpha subcomplex subunit 6</fullName>
    </submittedName>
</protein>
<dbReference type="GO" id="GO:0005743">
    <property type="term" value="C:mitochondrial inner membrane"/>
    <property type="evidence" value="ECO:0007669"/>
    <property type="project" value="UniProtKB-SubCell"/>
</dbReference>
<keyword evidence="8" id="KW-0472">Membrane</keyword>
<keyword evidence="5" id="KW-0999">Mitochondrion inner membrane</keyword>
<sequence length="124" mass="14496">MASLQLALKARSLTLQNKPARLYRSIIREVPRVMTIYDIVHVGEKEVKQAIRQHFYRNAHVKDERVIDMLLERGYMDLEDTLLQHKQKNHLMLLIEGYTGGTDFNSKRLTPDSSEAEQFARWIG</sequence>
<dbReference type="OrthoDB" id="14535at2759"/>
<evidence type="ECO:0000256" key="2">
    <source>
        <dbReference type="ARBA" id="ARBA00009508"/>
    </source>
</evidence>
<keyword evidence="7" id="KW-0496">Mitochondrion</keyword>
<reference evidence="10 11" key="1">
    <citation type="journal article" date="2015" name="Plant Cell">
        <title>Oil accumulation by the oleaginous diatom Fistulifera solaris as revealed by the genome and transcriptome.</title>
        <authorList>
            <person name="Tanaka T."/>
            <person name="Maeda Y."/>
            <person name="Veluchamy A."/>
            <person name="Tanaka M."/>
            <person name="Abida H."/>
            <person name="Marechal E."/>
            <person name="Bowler C."/>
            <person name="Muto M."/>
            <person name="Sunaga Y."/>
            <person name="Tanaka M."/>
            <person name="Yoshino T."/>
            <person name="Taniguchi T."/>
            <person name="Fukuda Y."/>
            <person name="Nemoto M."/>
            <person name="Matsumoto M."/>
            <person name="Wong P.S."/>
            <person name="Aburatani S."/>
            <person name="Fujibuchi W."/>
        </authorList>
    </citation>
    <scope>NUCLEOTIDE SEQUENCE [LARGE SCALE GENOMIC DNA]</scope>
    <source>
        <strain evidence="10 11">JPCC DA0580</strain>
    </source>
</reference>
<dbReference type="AlphaFoldDB" id="A0A1Z5JSI9"/>
<dbReference type="PANTHER" id="PTHR12964:SF0">
    <property type="entry name" value="NADH DEHYDROGENASE [UBIQUINONE] 1 ALPHA SUBCOMPLEX SUBUNIT 6"/>
    <property type="match status" value="1"/>
</dbReference>
<evidence type="ECO:0000313" key="11">
    <source>
        <dbReference type="Proteomes" id="UP000198406"/>
    </source>
</evidence>
<dbReference type="CDD" id="cd20266">
    <property type="entry name" value="Complex1_LYR_NDUFA6_LYRM6"/>
    <property type="match status" value="1"/>
</dbReference>
<comment type="subcellular location">
    <subcellularLocation>
        <location evidence="1">Mitochondrion inner membrane</location>
        <topology evidence="1">Peripheral membrane protein</topology>
        <orientation evidence="1">Matrix side</orientation>
    </subcellularLocation>
</comment>
<keyword evidence="3" id="KW-0813">Transport</keyword>
<dbReference type="EMBL" id="BDSP01000111">
    <property type="protein sequence ID" value="GAX17003.1"/>
    <property type="molecule type" value="Genomic_DNA"/>
</dbReference>
<gene>
    <name evidence="10" type="ORF">FisN_5Hh385</name>
</gene>
<keyword evidence="10" id="KW-0830">Ubiquinone</keyword>
<accession>A0A1Z5JSI9</accession>
<proteinExistence type="inferred from homology"/>
<keyword evidence="6" id="KW-0249">Electron transport</keyword>
<dbReference type="PANTHER" id="PTHR12964">
    <property type="entry name" value="NADH-UBIQUINONE OXIDOREDUCTASE B14 SUBUNIT"/>
    <property type="match status" value="1"/>
</dbReference>
<dbReference type="GO" id="GO:0045271">
    <property type="term" value="C:respiratory chain complex I"/>
    <property type="evidence" value="ECO:0007669"/>
    <property type="project" value="InterPro"/>
</dbReference>
<evidence type="ECO:0000256" key="8">
    <source>
        <dbReference type="ARBA" id="ARBA00023136"/>
    </source>
</evidence>
<evidence type="ECO:0000259" key="9">
    <source>
        <dbReference type="Pfam" id="PF05347"/>
    </source>
</evidence>
<keyword evidence="4" id="KW-0679">Respiratory chain</keyword>
<dbReference type="InterPro" id="IPR045299">
    <property type="entry name" value="Complex1_LYR_NDUFA6_LYRM6"/>
</dbReference>
<dbReference type="Proteomes" id="UP000198406">
    <property type="component" value="Unassembled WGS sequence"/>
</dbReference>
<feature type="domain" description="Complex 1 LYR protein" evidence="9">
    <location>
        <begin position="20"/>
        <end position="79"/>
    </location>
</feature>
<organism evidence="10 11">
    <name type="scientific">Fistulifera solaris</name>
    <name type="common">Oleaginous diatom</name>
    <dbReference type="NCBI Taxonomy" id="1519565"/>
    <lineage>
        <taxon>Eukaryota</taxon>
        <taxon>Sar</taxon>
        <taxon>Stramenopiles</taxon>
        <taxon>Ochrophyta</taxon>
        <taxon>Bacillariophyta</taxon>
        <taxon>Bacillariophyceae</taxon>
        <taxon>Bacillariophycidae</taxon>
        <taxon>Naviculales</taxon>
        <taxon>Naviculaceae</taxon>
        <taxon>Fistulifera</taxon>
    </lineage>
</organism>
<comment type="caution">
    <text evidence="10">The sequence shown here is derived from an EMBL/GenBank/DDBJ whole genome shotgun (WGS) entry which is preliminary data.</text>
</comment>
<keyword evidence="11" id="KW-1185">Reference proteome</keyword>
<evidence type="ECO:0000256" key="3">
    <source>
        <dbReference type="ARBA" id="ARBA00022448"/>
    </source>
</evidence>